<reference evidence="1" key="1">
    <citation type="submission" date="2015-11" db="EMBL/GenBank/DDBJ databases">
        <title>De novo transcriptome assembly of four potential Pierce s Disease insect vectors from Arizona vineyards.</title>
        <authorList>
            <person name="Tassone E.E."/>
        </authorList>
    </citation>
    <scope>NUCLEOTIDE SEQUENCE</scope>
</reference>
<dbReference type="AlphaFoldDB" id="A0A1B6EIZ1"/>
<protein>
    <submittedName>
        <fullName evidence="1">Uncharacterized protein</fullName>
    </submittedName>
</protein>
<evidence type="ECO:0000313" key="1">
    <source>
        <dbReference type="EMBL" id="JAS37900.1"/>
    </source>
</evidence>
<name>A0A1B6EIZ1_9HEMI</name>
<proteinExistence type="predicted"/>
<organism evidence="1">
    <name type="scientific">Cuerna arida</name>
    <dbReference type="NCBI Taxonomy" id="1464854"/>
    <lineage>
        <taxon>Eukaryota</taxon>
        <taxon>Metazoa</taxon>
        <taxon>Ecdysozoa</taxon>
        <taxon>Arthropoda</taxon>
        <taxon>Hexapoda</taxon>
        <taxon>Insecta</taxon>
        <taxon>Pterygota</taxon>
        <taxon>Neoptera</taxon>
        <taxon>Paraneoptera</taxon>
        <taxon>Hemiptera</taxon>
        <taxon>Auchenorrhyncha</taxon>
        <taxon>Membracoidea</taxon>
        <taxon>Cicadellidae</taxon>
        <taxon>Cicadellinae</taxon>
        <taxon>Proconiini</taxon>
        <taxon>Cuerna</taxon>
    </lineage>
</organism>
<dbReference type="EMBL" id="GECZ01031869">
    <property type="protein sequence ID" value="JAS37900.1"/>
    <property type="molecule type" value="Transcribed_RNA"/>
</dbReference>
<gene>
    <name evidence="1" type="ORF">g.13879</name>
</gene>
<accession>A0A1B6EIZ1</accession>
<sequence length="166" mass="19350">MIAKKLKMKPVVLLNDLATYRIEDMLFMRENKTFHKSNGYYSHCVQTGLEQNISAEKFSPDHVKNLTCETYKLFRRIVTKKIGDKVKVGLKYAKLKPGSIVFAKDFSQLSLGWVKGTVIKLEGPRRYVVQFKNGETWWCAPEQLRPFPDTLIRARRPVKPKRLFDL</sequence>